<name>A0A420HCJ8_9PEZI</name>
<gene>
    <name evidence="2" type="ORF">GcC1_206014</name>
</gene>
<protein>
    <recommendedName>
        <fullName evidence="4">Ubiquitin-conjugating enzyme protein</fullName>
    </recommendedName>
</protein>
<sequence>MASVPCKSTYLELCEPDSTKPHPLRIVKRSQTISNCSAYGKIRSGGFKSSNSLSQRKWSPQTGFIWPVTVKKKRFGTTHGRLSIFESLSSTDSDAKFSSLEDMKTDSSELTSIGDDCKDMHPTMSLRDSDIISNETNDVQRTVNSECSLEPDLQSPDFQGDIRQFSNRDDEDSFQEGHSSNHRNISNPRASKRGIYDRSFSISGKAFLNSLTRRDKRGHKFHHSGNPGQTDIFKQTKTNGIPRSRKSNMISSDPIPHSQIMYSSETQEDFSKDEFDTAEIYTGKRTPHLMKRLVPRSFSTASMATSTRSKSVYILCPEIAITPEVSSVDISDSSLWVAVEVKGILKKVNGDKQTGYKKEKNRESESFKSQDLEKYGRLESMQVDIEAGSGCFVSDIIKSNCGLLSIKANETHLFLVRLRFNVAAAQTYSKNVSLDGLISELQNDLGESWSQYLSVRLSYRHSGFDVTRFPPINTTGINSHITKLQTEATALIKGYNSKSVWLPSNFQPHNLPISENPILRLIEKNLSPREARDAMRRIAESKAQILPARCFAKSDVPIEPVRYPTFPMTLDSYFEASPLSRSSSLEIEFTDEVDPALKIWAKLRADSCVNQLENSSNASLPLISDLETPRLSSSYALNYTVPTELQNNEIEADKHKIMEIALQDKIILDVDTLRNIATSTFEENSLREMDKSRSEKYWTTAIFSGHEK</sequence>
<evidence type="ECO:0000256" key="1">
    <source>
        <dbReference type="SAM" id="MobiDB-lite"/>
    </source>
</evidence>
<dbReference type="OrthoDB" id="5213862at2759"/>
<feature type="region of interest" description="Disordered" evidence="1">
    <location>
        <begin position="217"/>
        <end position="256"/>
    </location>
</feature>
<comment type="caution">
    <text evidence="2">The sequence shown here is derived from an EMBL/GenBank/DDBJ whole genome shotgun (WGS) entry which is preliminary data.</text>
</comment>
<dbReference type="Proteomes" id="UP000285405">
    <property type="component" value="Unassembled WGS sequence"/>
</dbReference>
<proteinExistence type="predicted"/>
<reference evidence="2 3" key="1">
    <citation type="journal article" date="2018" name="BMC Genomics">
        <title>Comparative genome analyses reveal sequence features reflecting distinct modes of host-adaptation between dicot and monocot powdery mildew.</title>
        <authorList>
            <person name="Wu Y."/>
            <person name="Ma X."/>
            <person name="Pan Z."/>
            <person name="Kale S.D."/>
            <person name="Song Y."/>
            <person name="King H."/>
            <person name="Zhang Q."/>
            <person name="Presley C."/>
            <person name="Deng X."/>
            <person name="Wei C.I."/>
            <person name="Xiao S."/>
        </authorList>
    </citation>
    <scope>NUCLEOTIDE SEQUENCE [LARGE SCALE GENOMIC DNA]</scope>
    <source>
        <strain evidence="2">UCSC1</strain>
    </source>
</reference>
<organism evidence="2 3">
    <name type="scientific">Golovinomyces cichoracearum</name>
    <dbReference type="NCBI Taxonomy" id="62708"/>
    <lineage>
        <taxon>Eukaryota</taxon>
        <taxon>Fungi</taxon>
        <taxon>Dikarya</taxon>
        <taxon>Ascomycota</taxon>
        <taxon>Pezizomycotina</taxon>
        <taxon>Leotiomycetes</taxon>
        <taxon>Erysiphales</taxon>
        <taxon>Erysiphaceae</taxon>
        <taxon>Golovinomyces</taxon>
    </lineage>
</organism>
<feature type="compositionally biased region" description="Polar residues" evidence="1">
    <location>
        <begin position="176"/>
        <end position="189"/>
    </location>
</feature>
<feature type="region of interest" description="Disordered" evidence="1">
    <location>
        <begin position="148"/>
        <end position="192"/>
    </location>
</feature>
<feature type="compositionally biased region" description="Polar residues" evidence="1">
    <location>
        <begin position="226"/>
        <end position="251"/>
    </location>
</feature>
<accession>A0A420HCJ8</accession>
<dbReference type="EMBL" id="MCBR01020643">
    <property type="protein sequence ID" value="RKF55103.1"/>
    <property type="molecule type" value="Genomic_DNA"/>
</dbReference>
<evidence type="ECO:0000313" key="2">
    <source>
        <dbReference type="EMBL" id="RKF55103.1"/>
    </source>
</evidence>
<dbReference type="AlphaFoldDB" id="A0A420HCJ8"/>
<evidence type="ECO:0000313" key="3">
    <source>
        <dbReference type="Proteomes" id="UP000285405"/>
    </source>
</evidence>
<evidence type="ECO:0008006" key="4">
    <source>
        <dbReference type="Google" id="ProtNLM"/>
    </source>
</evidence>